<keyword evidence="10 17" id="KW-1133">Transmembrane helix</keyword>
<dbReference type="GO" id="GO:0005789">
    <property type="term" value="C:endoplasmic reticulum membrane"/>
    <property type="evidence" value="ECO:0007669"/>
    <property type="project" value="UniProtKB-SubCell"/>
</dbReference>
<evidence type="ECO:0000256" key="15">
    <source>
        <dbReference type="ARBA" id="ARBA00051495"/>
    </source>
</evidence>
<keyword evidence="14" id="KW-0275">Fatty acid biosynthesis</keyword>
<comment type="pathway">
    <text evidence="2">Lipid metabolism; fatty acid biosynthesis.</text>
</comment>
<organism evidence="19 20">
    <name type="scientific">Penicillium coprophilum</name>
    <dbReference type="NCBI Taxonomy" id="36646"/>
    <lineage>
        <taxon>Eukaryota</taxon>
        <taxon>Fungi</taxon>
        <taxon>Dikarya</taxon>
        <taxon>Ascomycota</taxon>
        <taxon>Pezizomycotina</taxon>
        <taxon>Eurotiomycetes</taxon>
        <taxon>Eurotiomycetidae</taxon>
        <taxon>Eurotiales</taxon>
        <taxon>Aspergillaceae</taxon>
        <taxon>Penicillium</taxon>
    </lineage>
</organism>
<sequence length="325" mass="37034">MSQFSFCLKPLSTKWLPKLSEFRSDQGARRPIENLPVEVQVASDASTAELYHSLADASALSVHRLRVTKERDERLIPNSQEITIEGSGLEDESPAQVKDLGPQIPWRTVFIAEYLGPTLMPALFLFSLRPYLYYNFDTIPEPTNFQCLVCVLLTIHFLKRELESIFVHRFGNATMPLRNLFRNTGYYWVMAGFNIPYWVLRPDASTGRQPDSILLYTGIVLFTFGELANLNTHLILRNLRRAGTTERGIPSGFGFSVVTCPNYFFEIVAWTGMYIISGMSWSILLPTIIGGVQMAIWARKKESRYREEFGDTYKSKSFSMIPGII</sequence>
<evidence type="ECO:0000256" key="16">
    <source>
        <dbReference type="ARBA" id="ARBA00058640"/>
    </source>
</evidence>
<name>A0A1V6U7G2_9EURO</name>
<evidence type="ECO:0000259" key="18">
    <source>
        <dbReference type="Pfam" id="PF02544"/>
    </source>
</evidence>
<keyword evidence="9" id="KW-0521">NADP</keyword>
<evidence type="ECO:0000256" key="13">
    <source>
        <dbReference type="ARBA" id="ARBA00023136"/>
    </source>
</evidence>
<protein>
    <recommendedName>
        <fullName evidence="4">very-long-chain enoyl-CoA reductase</fullName>
        <ecNumber evidence="4">1.3.1.93</ecNumber>
    </recommendedName>
</protein>
<evidence type="ECO:0000256" key="3">
    <source>
        <dbReference type="ARBA" id="ARBA00007742"/>
    </source>
</evidence>
<evidence type="ECO:0000256" key="17">
    <source>
        <dbReference type="SAM" id="Phobius"/>
    </source>
</evidence>
<evidence type="ECO:0000313" key="19">
    <source>
        <dbReference type="EMBL" id="OQE34411.1"/>
    </source>
</evidence>
<evidence type="ECO:0000256" key="2">
    <source>
        <dbReference type="ARBA" id="ARBA00005194"/>
    </source>
</evidence>
<evidence type="ECO:0000256" key="8">
    <source>
        <dbReference type="ARBA" id="ARBA00022832"/>
    </source>
</evidence>
<comment type="caution">
    <text evidence="19">The sequence shown here is derived from an EMBL/GenBank/DDBJ whole genome shotgun (WGS) entry which is preliminary data.</text>
</comment>
<evidence type="ECO:0000256" key="14">
    <source>
        <dbReference type="ARBA" id="ARBA00023160"/>
    </source>
</evidence>
<keyword evidence="12" id="KW-0443">Lipid metabolism</keyword>
<feature type="transmembrane region" description="Helical" evidence="17">
    <location>
        <begin position="213"/>
        <end position="236"/>
    </location>
</feature>
<dbReference type="EC" id="1.3.1.93" evidence="4"/>
<feature type="transmembrane region" description="Helical" evidence="17">
    <location>
        <begin position="248"/>
        <end position="265"/>
    </location>
</feature>
<dbReference type="FunFam" id="1.20.120.1630:FF:000010">
    <property type="entry name" value="Steroid alpha reductase family protein"/>
    <property type="match status" value="1"/>
</dbReference>
<dbReference type="PROSITE" id="PS50244">
    <property type="entry name" value="S5A_REDUCTASE"/>
    <property type="match status" value="1"/>
</dbReference>
<feature type="domain" description="3-oxo-5-alpha-steroid 4-dehydrogenase C-terminal" evidence="18">
    <location>
        <begin position="174"/>
        <end position="324"/>
    </location>
</feature>
<gene>
    <name evidence="19" type="ORF">PENCOP_c018G01011</name>
</gene>
<comment type="function">
    <text evidence="16">Catalyzes the last of the four reactions of the long-chain fatty acids elongation cycle. This endoplasmic reticulum-bound enzymatic process, allows the addition of 2 carbons to the chain of long- and very long-chain fatty acids/VLCFAs per cycle. This enzyme reduces the trans-2,3-enoyl-CoA fatty acid intermediate to an acyl-CoA that can be further elongated by entering a new cycle of elongation. Thereby, it participates in the production of VLCFAs of different chain lengths that are involved in multiple biological processes as precursors of membrane lipids and lipid mediators.</text>
</comment>
<feature type="transmembrane region" description="Helical" evidence="17">
    <location>
        <begin position="185"/>
        <end position="201"/>
    </location>
</feature>
<keyword evidence="20" id="KW-1185">Reference proteome</keyword>
<evidence type="ECO:0000256" key="4">
    <source>
        <dbReference type="ARBA" id="ARBA00012530"/>
    </source>
</evidence>
<dbReference type="STRING" id="36646.A0A1V6U7G2"/>
<comment type="subcellular location">
    <subcellularLocation>
        <location evidence="1">Endoplasmic reticulum membrane</location>
        <topology evidence="1">Multi-pass membrane protein</topology>
    </subcellularLocation>
</comment>
<dbReference type="PANTHER" id="PTHR10556">
    <property type="entry name" value="3-OXO-5-ALPHA-STEROID 4-DEHYDROGENASE"/>
    <property type="match status" value="1"/>
</dbReference>
<keyword evidence="5" id="KW-0444">Lipid biosynthesis</keyword>
<dbReference type="InterPro" id="IPR001104">
    <property type="entry name" value="3-oxo-5_a-steroid_4-DH_C"/>
</dbReference>
<proteinExistence type="inferred from homology"/>
<dbReference type="Pfam" id="PF02544">
    <property type="entry name" value="Steroid_dh"/>
    <property type="match status" value="1"/>
</dbReference>
<dbReference type="PANTHER" id="PTHR10556:SF28">
    <property type="entry name" value="VERY-LONG-CHAIN ENOYL-COA REDUCTASE"/>
    <property type="match status" value="1"/>
</dbReference>
<keyword evidence="8" id="KW-0276">Fatty acid metabolism</keyword>
<reference evidence="20" key="1">
    <citation type="journal article" date="2017" name="Nat. Microbiol.">
        <title>Global analysis of biosynthetic gene clusters reveals vast potential of secondary metabolite production in Penicillium species.</title>
        <authorList>
            <person name="Nielsen J.C."/>
            <person name="Grijseels S."/>
            <person name="Prigent S."/>
            <person name="Ji B."/>
            <person name="Dainat J."/>
            <person name="Nielsen K.F."/>
            <person name="Frisvad J.C."/>
            <person name="Workman M."/>
            <person name="Nielsen J."/>
        </authorList>
    </citation>
    <scope>NUCLEOTIDE SEQUENCE [LARGE SCALE GENOMIC DNA]</scope>
    <source>
        <strain evidence="20">IBT 31321</strain>
    </source>
</reference>
<comment type="catalytic activity">
    <reaction evidence="15">
        <text>a very-long-chain 2,3-saturated fatty acyl-CoA + NADP(+) = a very-long-chain (2E)-enoyl-CoA + NADPH + H(+)</text>
        <dbReference type="Rhea" id="RHEA:14473"/>
        <dbReference type="ChEBI" id="CHEBI:15378"/>
        <dbReference type="ChEBI" id="CHEBI:57783"/>
        <dbReference type="ChEBI" id="CHEBI:58349"/>
        <dbReference type="ChEBI" id="CHEBI:83724"/>
        <dbReference type="ChEBI" id="CHEBI:83728"/>
        <dbReference type="EC" id="1.3.1.93"/>
    </reaction>
</comment>
<dbReference type="EMBL" id="MDDG01000018">
    <property type="protein sequence ID" value="OQE34411.1"/>
    <property type="molecule type" value="Genomic_DNA"/>
</dbReference>
<feature type="transmembrane region" description="Helical" evidence="17">
    <location>
        <begin position="271"/>
        <end position="296"/>
    </location>
</feature>
<evidence type="ECO:0000256" key="1">
    <source>
        <dbReference type="ARBA" id="ARBA00004477"/>
    </source>
</evidence>
<keyword evidence="11" id="KW-0560">Oxidoreductase</keyword>
<dbReference type="GO" id="GO:0042761">
    <property type="term" value="P:very long-chain fatty acid biosynthetic process"/>
    <property type="evidence" value="ECO:0007669"/>
    <property type="project" value="TreeGrafter"/>
</dbReference>
<dbReference type="Proteomes" id="UP000191500">
    <property type="component" value="Unassembled WGS sequence"/>
</dbReference>
<keyword evidence="6 17" id="KW-0812">Transmembrane</keyword>
<keyword evidence="7" id="KW-0256">Endoplasmic reticulum</keyword>
<evidence type="ECO:0000256" key="10">
    <source>
        <dbReference type="ARBA" id="ARBA00022989"/>
    </source>
</evidence>
<evidence type="ECO:0000256" key="7">
    <source>
        <dbReference type="ARBA" id="ARBA00022824"/>
    </source>
</evidence>
<evidence type="ECO:0000256" key="9">
    <source>
        <dbReference type="ARBA" id="ARBA00022857"/>
    </source>
</evidence>
<comment type="similarity">
    <text evidence="3">Belongs to the steroid 5-alpha reductase family.</text>
</comment>
<evidence type="ECO:0000256" key="5">
    <source>
        <dbReference type="ARBA" id="ARBA00022516"/>
    </source>
</evidence>
<dbReference type="Gene3D" id="1.20.120.1630">
    <property type="match status" value="1"/>
</dbReference>
<evidence type="ECO:0000313" key="20">
    <source>
        <dbReference type="Proteomes" id="UP000191500"/>
    </source>
</evidence>
<dbReference type="GO" id="GO:0102758">
    <property type="term" value="F:very-long-chain enoyl-CoA reductase activity"/>
    <property type="evidence" value="ECO:0007669"/>
    <property type="project" value="UniProtKB-EC"/>
</dbReference>
<dbReference type="InterPro" id="IPR039357">
    <property type="entry name" value="SRD5A/TECR"/>
</dbReference>
<evidence type="ECO:0000256" key="12">
    <source>
        <dbReference type="ARBA" id="ARBA00023098"/>
    </source>
</evidence>
<dbReference type="AlphaFoldDB" id="A0A1V6U7G2"/>
<evidence type="ECO:0000256" key="11">
    <source>
        <dbReference type="ARBA" id="ARBA00023002"/>
    </source>
</evidence>
<keyword evidence="13 17" id="KW-0472">Membrane</keyword>
<evidence type="ECO:0000256" key="6">
    <source>
        <dbReference type="ARBA" id="ARBA00022692"/>
    </source>
</evidence>
<accession>A0A1V6U7G2</accession>